<sequence>MIPLFNDRNKPLTNIRTRSKKRSTLQRLPVVGSRDHEGCMSPPMSFAKETHFRSEQFPLRRVLSNHDSGLTDLSLDFFSPQPEKTVYVCGSSDEVSLYHRDNLLTCNPSTVKERVIGVLSSHFYVRSNHGRDQADEKRRKSLHAISNCDVFVFLLSEGILEDVSSISELIFAKLCRKHILSVKEPGFHLDSNARERISHTETSPLLKSQLMLQNLDGKSNDFGGDFLVTENTNIFVPHPEAIDGREKTTGYCHSVPFPLVSVFEELCQDSLVYSSSAHEESVGRLLCKIYDTEEEKVHLPPVIESTSSTSTCGEEVDCELQEKGISDIALMVPLQQQTLSRVSSGYYSSPSPQPLHHVTDTMRTDLDVTTHSVKLAGNDSQISEDSTMADQTTVENNDSADDRLPSIPAATTSSPNTPSVISTSIDHFPVPPPMKPRSRSYETVTNWLNTAAGLHESPTFVKQTTSYVQVSLVDQRSNPICFDFREI</sequence>
<proteinExistence type="predicted"/>
<comment type="caution">
    <text evidence="2">The sequence shown here is derived from an EMBL/GenBank/DDBJ whole genome shotgun (WGS) entry which is preliminary data.</text>
</comment>
<organism evidence="2 3">
    <name type="scientific">Stichopus japonicus</name>
    <name type="common">Sea cucumber</name>
    <dbReference type="NCBI Taxonomy" id="307972"/>
    <lineage>
        <taxon>Eukaryota</taxon>
        <taxon>Metazoa</taxon>
        <taxon>Echinodermata</taxon>
        <taxon>Eleutherozoa</taxon>
        <taxon>Echinozoa</taxon>
        <taxon>Holothuroidea</taxon>
        <taxon>Aspidochirotacea</taxon>
        <taxon>Aspidochirotida</taxon>
        <taxon>Stichopodidae</taxon>
        <taxon>Apostichopus</taxon>
    </lineage>
</organism>
<dbReference type="Proteomes" id="UP000230750">
    <property type="component" value="Unassembled WGS sequence"/>
</dbReference>
<gene>
    <name evidence="2" type="ORF">BSL78_20629</name>
</gene>
<dbReference type="AlphaFoldDB" id="A0A2G8K3D8"/>
<feature type="compositionally biased region" description="Polar residues" evidence="1">
    <location>
        <begin position="374"/>
        <end position="397"/>
    </location>
</feature>
<protein>
    <submittedName>
        <fullName evidence="2">Uncharacterized protein</fullName>
    </submittedName>
</protein>
<dbReference type="EMBL" id="MRZV01000928">
    <property type="protein sequence ID" value="PIK42500.1"/>
    <property type="molecule type" value="Genomic_DNA"/>
</dbReference>
<keyword evidence="3" id="KW-1185">Reference proteome</keyword>
<evidence type="ECO:0000256" key="1">
    <source>
        <dbReference type="SAM" id="MobiDB-lite"/>
    </source>
</evidence>
<evidence type="ECO:0000313" key="3">
    <source>
        <dbReference type="Proteomes" id="UP000230750"/>
    </source>
</evidence>
<reference evidence="2 3" key="1">
    <citation type="journal article" date="2017" name="PLoS Biol.">
        <title>The sea cucumber genome provides insights into morphological evolution and visceral regeneration.</title>
        <authorList>
            <person name="Zhang X."/>
            <person name="Sun L."/>
            <person name="Yuan J."/>
            <person name="Sun Y."/>
            <person name="Gao Y."/>
            <person name="Zhang L."/>
            <person name="Li S."/>
            <person name="Dai H."/>
            <person name="Hamel J.F."/>
            <person name="Liu C."/>
            <person name="Yu Y."/>
            <person name="Liu S."/>
            <person name="Lin W."/>
            <person name="Guo K."/>
            <person name="Jin S."/>
            <person name="Xu P."/>
            <person name="Storey K.B."/>
            <person name="Huan P."/>
            <person name="Zhang T."/>
            <person name="Zhou Y."/>
            <person name="Zhang J."/>
            <person name="Lin C."/>
            <person name="Li X."/>
            <person name="Xing L."/>
            <person name="Huo D."/>
            <person name="Sun M."/>
            <person name="Wang L."/>
            <person name="Mercier A."/>
            <person name="Li F."/>
            <person name="Yang H."/>
            <person name="Xiang J."/>
        </authorList>
    </citation>
    <scope>NUCLEOTIDE SEQUENCE [LARGE SCALE GENOMIC DNA]</scope>
    <source>
        <strain evidence="2">Shaxun</strain>
        <tissue evidence="2">Muscle</tissue>
    </source>
</reference>
<dbReference type="OrthoDB" id="10559611at2759"/>
<name>A0A2G8K3D8_STIJA</name>
<feature type="region of interest" description="Disordered" evidence="1">
    <location>
        <begin position="374"/>
        <end position="437"/>
    </location>
</feature>
<evidence type="ECO:0000313" key="2">
    <source>
        <dbReference type="EMBL" id="PIK42500.1"/>
    </source>
</evidence>
<feature type="compositionally biased region" description="Polar residues" evidence="1">
    <location>
        <begin position="409"/>
        <end position="425"/>
    </location>
</feature>
<accession>A0A2G8K3D8</accession>
<feature type="region of interest" description="Disordered" evidence="1">
    <location>
        <begin position="1"/>
        <end position="21"/>
    </location>
</feature>